<dbReference type="SUPFAM" id="SSF53756">
    <property type="entry name" value="UDP-Glycosyltransferase/glycogen phosphorylase"/>
    <property type="match status" value="1"/>
</dbReference>
<dbReference type="GO" id="GO:0016757">
    <property type="term" value="F:glycosyltransferase activity"/>
    <property type="evidence" value="ECO:0007669"/>
    <property type="project" value="UniProtKB-KW"/>
</dbReference>
<protein>
    <submittedName>
        <fullName evidence="3">Glycosyltransferase</fullName>
        <ecNumber evidence="3">2.4.-.-</ecNumber>
    </submittedName>
</protein>
<evidence type="ECO:0000313" key="3">
    <source>
        <dbReference type="EMBL" id="XCM37203.1"/>
    </source>
</evidence>
<proteinExistence type="predicted"/>
<evidence type="ECO:0000259" key="2">
    <source>
        <dbReference type="Pfam" id="PF13439"/>
    </source>
</evidence>
<dbReference type="RefSeq" id="WP_082348902.1">
    <property type="nucleotide sequence ID" value="NZ_CP159837.1"/>
</dbReference>
<dbReference type="EC" id="2.4.-.-" evidence="3"/>
<dbReference type="AlphaFoldDB" id="A0AAU8JEM1"/>
<keyword evidence="3" id="KW-0328">Glycosyltransferase</keyword>
<feature type="domain" description="Glycosyltransferase subfamily 4-like N-terminal" evidence="2">
    <location>
        <begin position="20"/>
        <end position="175"/>
    </location>
</feature>
<name>A0AAU8JEM1_9CYAN</name>
<keyword evidence="3" id="KW-0808">Transferase</keyword>
<sequence>MMLNHRKIRLLMLMPNLHGGGAEKAVLTLYRSLDTNKFELSILAHEKWGSLLHDLDDSINIKFVHERKYKRTDLPGLLFATIHHAKSTDIILGANEGRATFFGLIAAKLLRKPIVGWLHNDWSQFRKLTSWRQILSLKLYGYFDRVVACSQGVADSFSKIVDLDSSRIQTIYNGISGDLIRQRTQEPLPDQFTSIFEQPTIITAGRLDYPKAQEYLIEAHAFLINKGIKHNLVILGQGGLLNSLKQQVNHLGVSNSVHFLGFQNNPHMFIKNATVFALSSRFEGFPLVIAETLFCGTPIVSTDCPSGPNEALEGGKYGILVIPEDPKALADGLEELLCNPTKRAKFSQLGLERSEAFEQKYIAREWESLFEEVAHSRGIGKSENFEEKFDR</sequence>
<dbReference type="Pfam" id="PF00534">
    <property type="entry name" value="Glycos_transf_1"/>
    <property type="match status" value="1"/>
</dbReference>
<feature type="domain" description="Glycosyl transferase family 1" evidence="1">
    <location>
        <begin position="197"/>
        <end position="348"/>
    </location>
</feature>
<gene>
    <name evidence="3" type="ORF">ABWT76_006023</name>
</gene>
<dbReference type="Gene3D" id="3.40.50.2000">
    <property type="entry name" value="Glycogen Phosphorylase B"/>
    <property type="match status" value="2"/>
</dbReference>
<dbReference type="Pfam" id="PF13439">
    <property type="entry name" value="Glyco_transf_4"/>
    <property type="match status" value="1"/>
</dbReference>
<dbReference type="CDD" id="cd03811">
    <property type="entry name" value="GT4_GT28_WabH-like"/>
    <property type="match status" value="1"/>
</dbReference>
<dbReference type="InterPro" id="IPR028098">
    <property type="entry name" value="Glyco_trans_4-like_N"/>
</dbReference>
<dbReference type="EMBL" id="CP159837">
    <property type="protein sequence ID" value="XCM37203.1"/>
    <property type="molecule type" value="Genomic_DNA"/>
</dbReference>
<dbReference type="InterPro" id="IPR001296">
    <property type="entry name" value="Glyco_trans_1"/>
</dbReference>
<accession>A0AAU8JEM1</accession>
<dbReference type="PANTHER" id="PTHR12526:SF630">
    <property type="entry name" value="GLYCOSYLTRANSFERASE"/>
    <property type="match status" value="1"/>
</dbReference>
<dbReference type="PANTHER" id="PTHR12526">
    <property type="entry name" value="GLYCOSYLTRANSFERASE"/>
    <property type="match status" value="1"/>
</dbReference>
<reference evidence="3" key="1">
    <citation type="submission" date="2024-07" db="EMBL/GenBank/DDBJ databases">
        <authorList>
            <person name="Kim Y.J."/>
            <person name="Jeong J.Y."/>
        </authorList>
    </citation>
    <scope>NUCLEOTIDE SEQUENCE</scope>
    <source>
        <strain evidence="3">GIHE-MW2</strain>
    </source>
</reference>
<organism evidence="3">
    <name type="scientific">Planktothricoides raciborskii GIHE-MW2</name>
    <dbReference type="NCBI Taxonomy" id="2792601"/>
    <lineage>
        <taxon>Bacteria</taxon>
        <taxon>Bacillati</taxon>
        <taxon>Cyanobacteriota</taxon>
        <taxon>Cyanophyceae</taxon>
        <taxon>Oscillatoriophycideae</taxon>
        <taxon>Oscillatoriales</taxon>
        <taxon>Oscillatoriaceae</taxon>
        <taxon>Planktothricoides</taxon>
    </lineage>
</organism>
<evidence type="ECO:0000259" key="1">
    <source>
        <dbReference type="Pfam" id="PF00534"/>
    </source>
</evidence>